<accession>A0AAU9E5N8</accession>
<name>A0AAU9E5N8_9FIRM</name>
<dbReference type="InterPro" id="IPR036388">
    <property type="entry name" value="WH-like_DNA-bd_sf"/>
</dbReference>
<evidence type="ECO:0000313" key="4">
    <source>
        <dbReference type="Proteomes" id="UP001321786"/>
    </source>
</evidence>
<dbReference type="InterPro" id="IPR003029">
    <property type="entry name" value="S1_domain"/>
</dbReference>
<dbReference type="SMART" id="SM00316">
    <property type="entry name" value="S1"/>
    <property type="match status" value="3"/>
</dbReference>
<dbReference type="Pfam" id="PF00575">
    <property type="entry name" value="S1"/>
    <property type="match status" value="1"/>
</dbReference>
<dbReference type="EMBL" id="AP028654">
    <property type="protein sequence ID" value="BEP30011.1"/>
    <property type="molecule type" value="Genomic_DNA"/>
</dbReference>
<dbReference type="PIRSF" id="PIRSF012524">
    <property type="entry name" value="YitL_S1"/>
    <property type="match status" value="1"/>
</dbReference>
<organism evidence="3 4">
    <name type="scientific">Helicovermis profundi</name>
    <dbReference type="NCBI Taxonomy" id="3065157"/>
    <lineage>
        <taxon>Bacteria</taxon>
        <taxon>Bacillati</taxon>
        <taxon>Bacillota</taxon>
        <taxon>Clostridia</taxon>
        <taxon>Helicovermis</taxon>
    </lineage>
</organism>
<evidence type="ECO:0000259" key="2">
    <source>
        <dbReference type="PROSITE" id="PS50126"/>
    </source>
</evidence>
<dbReference type="PANTHER" id="PTHR37296:SF1">
    <property type="entry name" value="CONSERVED VIRULENCE FACTOR B"/>
    <property type="match status" value="1"/>
</dbReference>
<proteinExistence type="inferred from homology"/>
<feature type="domain" description="S1 motif" evidence="2">
    <location>
        <begin position="147"/>
        <end position="208"/>
    </location>
</feature>
<evidence type="ECO:0000256" key="1">
    <source>
        <dbReference type="PIRNR" id="PIRNR012524"/>
    </source>
</evidence>
<sequence>MIEVGKFYNLEVVNIKDIGVYLNEKGEGGLDSVFLPKSEVPKDVELGYLLDVFIYRDSKDRLIATRKKPLIKLGEIEVLEVVDINKVGAFLDWGLGKNLLLPFKEQIIEVKKDDKCVVKMYVDKSGRLCATAKLYNILEMNAPYKTGDLVKGVAYQIKDDMGIFVAIDNKYHGMIPKREIYGDVKVGDLLEARVTNVRNDGKLDISVREKSHLQIENDYKIVVEKLVENNGFLPYNDKTDKEIINKEFKMSKRAFKKVVGRLLKENKIEFKDNGIQSL</sequence>
<comment type="similarity">
    <text evidence="1">Belongs to the CvfB family.</text>
</comment>
<dbReference type="SUPFAM" id="SSF50249">
    <property type="entry name" value="Nucleic acid-binding proteins"/>
    <property type="match status" value="1"/>
</dbReference>
<dbReference type="Gene3D" id="2.40.50.140">
    <property type="entry name" value="Nucleic acid-binding proteins"/>
    <property type="match status" value="2"/>
</dbReference>
<dbReference type="GO" id="GO:0003676">
    <property type="term" value="F:nucleic acid binding"/>
    <property type="evidence" value="ECO:0007669"/>
    <property type="project" value="InterPro"/>
</dbReference>
<keyword evidence="4" id="KW-1185">Reference proteome</keyword>
<gene>
    <name evidence="3" type="ORF">HLPR_23420</name>
</gene>
<dbReference type="InterPro" id="IPR014464">
    <property type="entry name" value="CvfB_fam"/>
</dbReference>
<dbReference type="AlphaFoldDB" id="A0AAU9E5N8"/>
<dbReference type="RefSeq" id="WP_338535614.1">
    <property type="nucleotide sequence ID" value="NZ_AP028654.1"/>
</dbReference>
<dbReference type="InterPro" id="IPR039566">
    <property type="entry name" value="CvfB_S1_st"/>
</dbReference>
<evidence type="ECO:0000313" key="3">
    <source>
        <dbReference type="EMBL" id="BEP30011.1"/>
    </source>
</evidence>
<dbReference type="PROSITE" id="PS50126">
    <property type="entry name" value="S1"/>
    <property type="match status" value="1"/>
</dbReference>
<dbReference type="Pfam" id="PF17783">
    <property type="entry name" value="WHD_CvfB"/>
    <property type="match status" value="1"/>
</dbReference>
<dbReference type="Proteomes" id="UP001321786">
    <property type="component" value="Chromosome"/>
</dbReference>
<dbReference type="PANTHER" id="PTHR37296">
    <property type="entry name" value="CONSERVED VIRULENCE FACTOR B"/>
    <property type="match status" value="1"/>
</dbReference>
<dbReference type="Pfam" id="PF13509">
    <property type="entry name" value="S1_2"/>
    <property type="match status" value="2"/>
</dbReference>
<dbReference type="InterPro" id="IPR040764">
    <property type="entry name" value="CvfB_WH"/>
</dbReference>
<dbReference type="InterPro" id="IPR012340">
    <property type="entry name" value="NA-bd_OB-fold"/>
</dbReference>
<protein>
    <submittedName>
        <fullName evidence="3">S1-like domain-containing RNA-binding protein</fullName>
    </submittedName>
</protein>
<dbReference type="KEGG" id="hprf:HLPR_23420"/>
<dbReference type="Gene3D" id="1.10.10.10">
    <property type="entry name" value="Winged helix-like DNA-binding domain superfamily/Winged helix DNA-binding domain"/>
    <property type="match status" value="1"/>
</dbReference>
<reference evidence="3 4" key="1">
    <citation type="submission" date="2023-08" db="EMBL/GenBank/DDBJ databases">
        <title>Helicovermis profunda gen. nov., sp. nov., a novel mesophilic, fermentative bacterium within the Bacillota from a deep-sea hydrothermal vent chimney.</title>
        <authorList>
            <person name="Miyazaki U."/>
            <person name="Mizutani D."/>
            <person name="Hashimoto Y."/>
            <person name="Tame A."/>
            <person name="Sawayama S."/>
            <person name="Miyazaki J."/>
            <person name="Takai K."/>
            <person name="Nakagawa S."/>
        </authorList>
    </citation>
    <scope>NUCLEOTIDE SEQUENCE [LARGE SCALE GENOMIC DNA]</scope>
    <source>
        <strain evidence="3 4">S502</strain>
    </source>
</reference>